<keyword evidence="2" id="KW-1185">Reference proteome</keyword>
<dbReference type="OrthoDB" id="119338at117747"/>
<gene>
    <name evidence="1" type="ORF">SAMN04488023_113106</name>
</gene>
<name>A0A1H9R303_9SPHI</name>
<reference evidence="1 2" key="1">
    <citation type="submission" date="2016-10" db="EMBL/GenBank/DDBJ databases">
        <authorList>
            <person name="de Groot N.N."/>
        </authorList>
    </citation>
    <scope>NUCLEOTIDE SEQUENCE [LARGE SCALE GENOMIC DNA]</scope>
    <source>
        <strain evidence="1 2">DSM 18610</strain>
    </source>
</reference>
<dbReference type="Proteomes" id="UP000199572">
    <property type="component" value="Unassembled WGS sequence"/>
</dbReference>
<protein>
    <submittedName>
        <fullName evidence="1">Uncharacterized protein</fullName>
    </submittedName>
</protein>
<evidence type="ECO:0000313" key="2">
    <source>
        <dbReference type="Proteomes" id="UP000199572"/>
    </source>
</evidence>
<dbReference type="RefSeq" id="WP_090884733.1">
    <property type="nucleotide sequence ID" value="NZ_FOGG01000013.1"/>
</dbReference>
<evidence type="ECO:0000313" key="1">
    <source>
        <dbReference type="EMBL" id="SER67092.1"/>
    </source>
</evidence>
<dbReference type="AlphaFoldDB" id="A0A1H9R303"/>
<proteinExistence type="predicted"/>
<dbReference type="EMBL" id="FOGG01000013">
    <property type="protein sequence ID" value="SER67092.1"/>
    <property type="molecule type" value="Genomic_DNA"/>
</dbReference>
<sequence>MILVWTIISCKSVQQQAKVPELSGRQQNVDIKGYKKLETFKGDTPGYLHENFVKQKQKYINQPLEEILKELEIPIVKYAFTPNGQDMSTSPAIILKIYDERRLIQIEKNKGNPNILLITWAKPLPIEEAKAILTKSFANWDINAKDYYSMKIVGNVQLTGYPE</sequence>
<organism evidence="1 2">
    <name type="scientific">Pedobacter rhizosphaerae</name>
    <dbReference type="NCBI Taxonomy" id="390241"/>
    <lineage>
        <taxon>Bacteria</taxon>
        <taxon>Pseudomonadati</taxon>
        <taxon>Bacteroidota</taxon>
        <taxon>Sphingobacteriia</taxon>
        <taxon>Sphingobacteriales</taxon>
        <taxon>Sphingobacteriaceae</taxon>
        <taxon>Pedobacter</taxon>
    </lineage>
</organism>
<accession>A0A1H9R303</accession>
<dbReference type="STRING" id="390241.SAMN04488023_113106"/>